<feature type="transmembrane region" description="Helical" evidence="5">
    <location>
        <begin position="74"/>
        <end position="99"/>
    </location>
</feature>
<keyword evidence="2 5" id="KW-0812">Transmembrane</keyword>
<dbReference type="KEGG" id="emc:129337101"/>
<name>A0AA97K066_EUBMA</name>
<evidence type="ECO:0000256" key="4">
    <source>
        <dbReference type="ARBA" id="ARBA00023136"/>
    </source>
</evidence>
<organism evidence="6 7">
    <name type="scientific">Eublepharis macularius</name>
    <name type="common">Leopard gecko</name>
    <name type="synonym">Cyrtodactylus macularius</name>
    <dbReference type="NCBI Taxonomy" id="481883"/>
    <lineage>
        <taxon>Eukaryota</taxon>
        <taxon>Metazoa</taxon>
        <taxon>Chordata</taxon>
        <taxon>Craniata</taxon>
        <taxon>Vertebrata</taxon>
        <taxon>Euteleostomi</taxon>
        <taxon>Lepidosauria</taxon>
        <taxon>Squamata</taxon>
        <taxon>Bifurcata</taxon>
        <taxon>Gekkota</taxon>
        <taxon>Eublepharidae</taxon>
        <taxon>Eublepharinae</taxon>
        <taxon>Eublepharis</taxon>
    </lineage>
</organism>
<protein>
    <submittedName>
        <fullName evidence="7">Uncharacterized protein LOC129337101</fullName>
    </submittedName>
</protein>
<gene>
    <name evidence="7" type="primary">LOC129337101</name>
</gene>
<keyword evidence="6" id="KW-1185">Reference proteome</keyword>
<feature type="transmembrane region" description="Helical" evidence="5">
    <location>
        <begin position="49"/>
        <end position="67"/>
    </location>
</feature>
<reference evidence="7" key="1">
    <citation type="submission" date="2025-08" db="UniProtKB">
        <authorList>
            <consortium name="RefSeq"/>
        </authorList>
    </citation>
    <scope>IDENTIFICATION</scope>
    <source>
        <tissue evidence="7">Blood</tissue>
    </source>
</reference>
<dbReference type="RefSeq" id="XP_054846576.1">
    <property type="nucleotide sequence ID" value="XM_054990601.1"/>
</dbReference>
<evidence type="ECO:0000256" key="2">
    <source>
        <dbReference type="ARBA" id="ARBA00022692"/>
    </source>
</evidence>
<dbReference type="Pfam" id="PF04103">
    <property type="entry name" value="CD20"/>
    <property type="match status" value="1"/>
</dbReference>
<accession>A0AA97K066</accession>
<evidence type="ECO:0000256" key="1">
    <source>
        <dbReference type="ARBA" id="ARBA00004141"/>
    </source>
</evidence>
<sequence>MDRYRYFIFNQKSMVVLGLLQIAFAAICIISGLIDNTFRRESTLSKTRIPIWAGVFMGIPGVMALFSSQKKNPVLVNVMIIASVFSYFTTLIVVIYASLTLEYGEKYEEFNDVSSNHPAVVFVLDQLVEGANITMLIASIFSAVTVLIIIYVSCRSLPFCSCFDSVTGLERLQSNEDQLQTAELVTMSHGQVDRIFNSPVQFPDLNLERDDEITKPPPYIRFS</sequence>
<keyword evidence="4 5" id="KW-0472">Membrane</keyword>
<keyword evidence="3 5" id="KW-1133">Transmembrane helix</keyword>
<proteinExistence type="predicted"/>
<evidence type="ECO:0000313" key="6">
    <source>
        <dbReference type="Proteomes" id="UP001190640"/>
    </source>
</evidence>
<dbReference type="GeneID" id="129337101"/>
<dbReference type="GO" id="GO:0016020">
    <property type="term" value="C:membrane"/>
    <property type="evidence" value="ECO:0007669"/>
    <property type="project" value="UniProtKB-SubCell"/>
</dbReference>
<feature type="transmembrane region" description="Helical" evidence="5">
    <location>
        <begin position="12"/>
        <end position="34"/>
    </location>
</feature>
<evidence type="ECO:0000313" key="7">
    <source>
        <dbReference type="RefSeq" id="XP_054846576.1"/>
    </source>
</evidence>
<evidence type="ECO:0000256" key="5">
    <source>
        <dbReference type="SAM" id="Phobius"/>
    </source>
</evidence>
<dbReference type="InterPro" id="IPR007237">
    <property type="entry name" value="CD20-like"/>
</dbReference>
<feature type="transmembrane region" description="Helical" evidence="5">
    <location>
        <begin position="133"/>
        <end position="152"/>
    </location>
</feature>
<dbReference type="Proteomes" id="UP001190640">
    <property type="component" value="Chromosome 10"/>
</dbReference>
<evidence type="ECO:0000256" key="3">
    <source>
        <dbReference type="ARBA" id="ARBA00022989"/>
    </source>
</evidence>
<comment type="subcellular location">
    <subcellularLocation>
        <location evidence="1">Membrane</location>
        <topology evidence="1">Multi-pass membrane protein</topology>
    </subcellularLocation>
</comment>
<dbReference type="AlphaFoldDB" id="A0AA97K066"/>